<organism evidence="2 3">
    <name type="scientific">Rhipicephalus sanguineus</name>
    <name type="common">Brown dog tick</name>
    <name type="synonym">Ixodes sanguineus</name>
    <dbReference type="NCBI Taxonomy" id="34632"/>
    <lineage>
        <taxon>Eukaryota</taxon>
        <taxon>Metazoa</taxon>
        <taxon>Ecdysozoa</taxon>
        <taxon>Arthropoda</taxon>
        <taxon>Chelicerata</taxon>
        <taxon>Arachnida</taxon>
        <taxon>Acari</taxon>
        <taxon>Parasitiformes</taxon>
        <taxon>Ixodida</taxon>
        <taxon>Ixodoidea</taxon>
        <taxon>Ixodidae</taxon>
        <taxon>Rhipicephalinae</taxon>
        <taxon>Rhipicephalus</taxon>
        <taxon>Rhipicephalus</taxon>
    </lineage>
</organism>
<dbReference type="AlphaFoldDB" id="A0A9D4QFJ4"/>
<proteinExistence type="predicted"/>
<evidence type="ECO:0000313" key="3">
    <source>
        <dbReference type="Proteomes" id="UP000821837"/>
    </source>
</evidence>
<dbReference type="EMBL" id="JABSTV010001246">
    <property type="protein sequence ID" value="KAH7976972.1"/>
    <property type="molecule type" value="Genomic_DNA"/>
</dbReference>
<feature type="compositionally biased region" description="Polar residues" evidence="1">
    <location>
        <begin position="8"/>
        <end position="19"/>
    </location>
</feature>
<feature type="region of interest" description="Disordered" evidence="1">
    <location>
        <begin position="1"/>
        <end position="36"/>
    </location>
</feature>
<dbReference type="Proteomes" id="UP000821837">
    <property type="component" value="Chromosome 10"/>
</dbReference>
<gene>
    <name evidence="2" type="ORF">HPB52_022437</name>
</gene>
<evidence type="ECO:0000256" key="1">
    <source>
        <dbReference type="SAM" id="MobiDB-lite"/>
    </source>
</evidence>
<reference evidence="2" key="1">
    <citation type="journal article" date="2020" name="Cell">
        <title>Large-Scale Comparative Analyses of Tick Genomes Elucidate Their Genetic Diversity and Vector Capacities.</title>
        <authorList>
            <consortium name="Tick Genome and Microbiome Consortium (TIGMIC)"/>
            <person name="Jia N."/>
            <person name="Wang J."/>
            <person name="Shi W."/>
            <person name="Du L."/>
            <person name="Sun Y."/>
            <person name="Zhan W."/>
            <person name="Jiang J.F."/>
            <person name="Wang Q."/>
            <person name="Zhang B."/>
            <person name="Ji P."/>
            <person name="Bell-Sakyi L."/>
            <person name="Cui X.M."/>
            <person name="Yuan T.T."/>
            <person name="Jiang B.G."/>
            <person name="Yang W.F."/>
            <person name="Lam T.T."/>
            <person name="Chang Q.C."/>
            <person name="Ding S.J."/>
            <person name="Wang X.J."/>
            <person name="Zhu J.G."/>
            <person name="Ruan X.D."/>
            <person name="Zhao L."/>
            <person name="Wei J.T."/>
            <person name="Ye R.Z."/>
            <person name="Que T.C."/>
            <person name="Du C.H."/>
            <person name="Zhou Y.H."/>
            <person name="Cheng J.X."/>
            <person name="Dai P.F."/>
            <person name="Guo W.B."/>
            <person name="Han X.H."/>
            <person name="Huang E.J."/>
            <person name="Li L.F."/>
            <person name="Wei W."/>
            <person name="Gao Y.C."/>
            <person name="Liu J.Z."/>
            <person name="Shao H.Z."/>
            <person name="Wang X."/>
            <person name="Wang C.C."/>
            <person name="Yang T.C."/>
            <person name="Huo Q.B."/>
            <person name="Li W."/>
            <person name="Chen H.Y."/>
            <person name="Chen S.E."/>
            <person name="Zhou L.G."/>
            <person name="Ni X.B."/>
            <person name="Tian J.H."/>
            <person name="Sheng Y."/>
            <person name="Liu T."/>
            <person name="Pan Y.S."/>
            <person name="Xia L.Y."/>
            <person name="Li J."/>
            <person name="Zhao F."/>
            <person name="Cao W.C."/>
        </authorList>
    </citation>
    <scope>NUCLEOTIDE SEQUENCE</scope>
    <source>
        <strain evidence="2">Rsan-2018</strain>
    </source>
</reference>
<sequence length="177" mass="19209">MGAPTAGNAVSNVLETSGQAGPKFAVDPEGSPPELLSTVRSVSSRASSEDSERCTSEGVDVLLREAFIASVAESIFRTSKAQQKKGQALGNTAKEREKIVVVPHKHRISHRLKKIGKRAGVQGHHPTLGAHAKFTNYRFDVDEFLRLLRMASDHIKKSRALELDTDGAQLVTGRQEL</sequence>
<keyword evidence="3" id="KW-1185">Reference proteome</keyword>
<protein>
    <submittedName>
        <fullName evidence="2">Uncharacterized protein</fullName>
    </submittedName>
</protein>
<comment type="caution">
    <text evidence="2">The sequence shown here is derived from an EMBL/GenBank/DDBJ whole genome shotgun (WGS) entry which is preliminary data.</text>
</comment>
<evidence type="ECO:0000313" key="2">
    <source>
        <dbReference type="EMBL" id="KAH7976972.1"/>
    </source>
</evidence>
<dbReference type="VEuPathDB" id="VectorBase:RSAN_053205"/>
<name>A0A9D4QFJ4_RHISA</name>
<accession>A0A9D4QFJ4</accession>
<reference evidence="2" key="2">
    <citation type="submission" date="2021-09" db="EMBL/GenBank/DDBJ databases">
        <authorList>
            <person name="Jia N."/>
            <person name="Wang J."/>
            <person name="Shi W."/>
            <person name="Du L."/>
            <person name="Sun Y."/>
            <person name="Zhan W."/>
            <person name="Jiang J."/>
            <person name="Wang Q."/>
            <person name="Zhang B."/>
            <person name="Ji P."/>
            <person name="Sakyi L.B."/>
            <person name="Cui X."/>
            <person name="Yuan T."/>
            <person name="Jiang B."/>
            <person name="Yang W."/>
            <person name="Lam T.T.-Y."/>
            <person name="Chang Q."/>
            <person name="Ding S."/>
            <person name="Wang X."/>
            <person name="Zhu J."/>
            <person name="Ruan X."/>
            <person name="Zhao L."/>
            <person name="Wei J."/>
            <person name="Que T."/>
            <person name="Du C."/>
            <person name="Cheng J."/>
            <person name="Dai P."/>
            <person name="Han X."/>
            <person name="Huang E."/>
            <person name="Gao Y."/>
            <person name="Liu J."/>
            <person name="Shao H."/>
            <person name="Ye R."/>
            <person name="Li L."/>
            <person name="Wei W."/>
            <person name="Wang X."/>
            <person name="Wang C."/>
            <person name="Huo Q."/>
            <person name="Li W."/>
            <person name="Guo W."/>
            <person name="Chen H."/>
            <person name="Chen S."/>
            <person name="Zhou L."/>
            <person name="Zhou L."/>
            <person name="Ni X."/>
            <person name="Tian J."/>
            <person name="Zhou Y."/>
            <person name="Sheng Y."/>
            <person name="Liu T."/>
            <person name="Pan Y."/>
            <person name="Xia L."/>
            <person name="Li J."/>
            <person name="Zhao F."/>
            <person name="Cao W."/>
        </authorList>
    </citation>
    <scope>NUCLEOTIDE SEQUENCE</scope>
    <source>
        <strain evidence="2">Rsan-2018</strain>
        <tissue evidence="2">Larvae</tissue>
    </source>
</reference>